<proteinExistence type="predicted"/>
<sequence length="171" mass="19623">MFPWSLFPFNKDMKDQMNQMNPKEMDSYIQGMMKKMFPGGWEGMMNPNDMMSGAQSFMNPMGNQGQKSQRGQQPSPSSNSIPANVFESFEDIYIRFQVPSEESMKQLKIFHTSNQAIIENIPEQGERQVITLPCLVKKKGAVAQYKDGILELKIPKSIDMQYTEIDVSDKY</sequence>
<evidence type="ECO:0000313" key="2">
    <source>
        <dbReference type="EMBL" id="TYS79597.1"/>
    </source>
</evidence>
<dbReference type="InterPro" id="IPR008978">
    <property type="entry name" value="HSP20-like_chaperone"/>
</dbReference>
<reference evidence="2 3" key="1">
    <citation type="submission" date="2019-08" db="EMBL/GenBank/DDBJ databases">
        <title>Bacillus genomes from the desert of Cuatro Cienegas, Coahuila.</title>
        <authorList>
            <person name="Olmedo-Alvarez G."/>
        </authorList>
    </citation>
    <scope>NUCLEOTIDE SEQUENCE [LARGE SCALE GENOMIC DNA]</scope>
    <source>
        <strain evidence="2 3">CH87b_3T</strain>
    </source>
</reference>
<gene>
    <name evidence="2" type="ORF">FZC85_21330</name>
</gene>
<dbReference type="EMBL" id="VTEZ01000010">
    <property type="protein sequence ID" value="TYS79597.1"/>
    <property type="molecule type" value="Genomic_DNA"/>
</dbReference>
<comment type="caution">
    <text evidence="2">The sequence shown here is derived from an EMBL/GenBank/DDBJ whole genome shotgun (WGS) entry which is preliminary data.</text>
</comment>
<dbReference type="Gene3D" id="2.60.40.790">
    <property type="match status" value="1"/>
</dbReference>
<dbReference type="RefSeq" id="WP_148971108.1">
    <property type="nucleotide sequence ID" value="NZ_CANLNA010000017.1"/>
</dbReference>
<name>A0A5D4TV88_9BACI</name>
<dbReference type="CDD" id="cd06464">
    <property type="entry name" value="ACD_sHsps-like"/>
    <property type="match status" value="1"/>
</dbReference>
<feature type="compositionally biased region" description="Polar residues" evidence="1">
    <location>
        <begin position="53"/>
        <end position="81"/>
    </location>
</feature>
<organism evidence="2 3">
    <name type="scientific">Rossellomorea aquimaris</name>
    <dbReference type="NCBI Taxonomy" id="189382"/>
    <lineage>
        <taxon>Bacteria</taxon>
        <taxon>Bacillati</taxon>
        <taxon>Bacillota</taxon>
        <taxon>Bacilli</taxon>
        <taxon>Bacillales</taxon>
        <taxon>Bacillaceae</taxon>
        <taxon>Rossellomorea</taxon>
    </lineage>
</organism>
<dbReference type="SUPFAM" id="SSF49764">
    <property type="entry name" value="HSP20-like chaperones"/>
    <property type="match status" value="1"/>
</dbReference>
<evidence type="ECO:0000313" key="3">
    <source>
        <dbReference type="Proteomes" id="UP000324269"/>
    </source>
</evidence>
<accession>A0A5D4TV88</accession>
<dbReference type="OrthoDB" id="2905328at2"/>
<feature type="region of interest" description="Disordered" evidence="1">
    <location>
        <begin position="51"/>
        <end position="81"/>
    </location>
</feature>
<protein>
    <submittedName>
        <fullName evidence="2">Hsp20/alpha crystallin family protein</fullName>
    </submittedName>
</protein>
<evidence type="ECO:0000256" key="1">
    <source>
        <dbReference type="SAM" id="MobiDB-lite"/>
    </source>
</evidence>
<dbReference type="AlphaFoldDB" id="A0A5D4TV88"/>
<dbReference type="Proteomes" id="UP000324269">
    <property type="component" value="Unassembled WGS sequence"/>
</dbReference>